<dbReference type="InterPro" id="IPR050763">
    <property type="entry name" value="ABC_transporter_ATP-binding"/>
</dbReference>
<reference evidence="5 7" key="1">
    <citation type="journal article" date="2014" name="ISME J.">
        <title>Trehalose/2-sulfotrehalose biosynthesis and glycine-betaine uptake are widely spread mechanisms for osmoadaptation in the Halobacteriales.</title>
        <authorList>
            <person name="Youssef N.H."/>
            <person name="Savage-Ashlock K.N."/>
            <person name="McCully A.L."/>
            <person name="Luedtke B."/>
            <person name="Shaw E.I."/>
            <person name="Hoff W.D."/>
            <person name="Elshahed M.S."/>
        </authorList>
    </citation>
    <scope>NUCLEOTIDE SEQUENCE [LARGE SCALE GENOMIC DNA]</scope>
    <source>
        <strain evidence="5 7">DX253</strain>
    </source>
</reference>
<sequence length="286" mass="31597">MSVIRAEGLEYTYHGSDHQALKGLDFEVQPGEVFGFLGPSGAGKTTTQKILTGLLDDYEGGATVLDRPVVEWGSDLYRHIGVSPETPTLYQKLTGRENLELFGSLYGGHKRDPLELLDTVGIADAVDRRVGTYSKGMQMRLNFVRALLHHPELLFLDEPTGGIDPSSARDVMGVIESLRDKGTTVFLTTHDMTVADRLCDRVAFIVNGALPVVDTPRQLKIAHGQQRVRVEYRDEGELLSQEFPLDDLGTNDAFQDLLARNEVETIHSEEATLADVFIEITGETLQ</sequence>
<dbReference type="PATRIC" id="fig|797209.4.peg.38"/>
<dbReference type="SMART" id="SM00382">
    <property type="entry name" value="AAA"/>
    <property type="match status" value="1"/>
</dbReference>
<evidence type="ECO:0000313" key="8">
    <source>
        <dbReference type="Proteomes" id="UP000184203"/>
    </source>
</evidence>
<dbReference type="InterPro" id="IPR003439">
    <property type="entry name" value="ABC_transporter-like_ATP-bd"/>
</dbReference>
<evidence type="ECO:0000256" key="3">
    <source>
        <dbReference type="ARBA" id="ARBA00022840"/>
    </source>
</evidence>
<keyword evidence="8" id="KW-1185">Reference proteome</keyword>
<dbReference type="AlphaFoldDB" id="E7QMN8"/>
<dbReference type="GO" id="GO:0016887">
    <property type="term" value="F:ATP hydrolysis activity"/>
    <property type="evidence" value="ECO:0007669"/>
    <property type="project" value="InterPro"/>
</dbReference>
<dbReference type="OrthoDB" id="87732at2157"/>
<dbReference type="PROSITE" id="PS00211">
    <property type="entry name" value="ABC_TRANSPORTER_1"/>
    <property type="match status" value="1"/>
</dbReference>
<dbReference type="EMBL" id="AEMG01000001">
    <property type="protein sequence ID" value="EFW94222.1"/>
    <property type="molecule type" value="Genomic_DNA"/>
</dbReference>
<feature type="domain" description="ABC transporter" evidence="4">
    <location>
        <begin position="4"/>
        <end position="232"/>
    </location>
</feature>
<evidence type="ECO:0000313" key="6">
    <source>
        <dbReference type="EMBL" id="SHL34188.1"/>
    </source>
</evidence>
<organism evidence="5 7">
    <name type="scientific">Haladaptatus paucihalophilus DX253</name>
    <dbReference type="NCBI Taxonomy" id="797209"/>
    <lineage>
        <taxon>Archaea</taxon>
        <taxon>Methanobacteriati</taxon>
        <taxon>Methanobacteriota</taxon>
        <taxon>Stenosarchaea group</taxon>
        <taxon>Halobacteria</taxon>
        <taxon>Halobacteriales</taxon>
        <taxon>Haladaptataceae</taxon>
        <taxon>Haladaptatus</taxon>
    </lineage>
</organism>
<reference evidence="6" key="3">
    <citation type="submission" date="2016-11" db="EMBL/GenBank/DDBJ databases">
        <authorList>
            <person name="Jaros S."/>
            <person name="Januszkiewicz K."/>
            <person name="Wedrychowicz H."/>
        </authorList>
    </citation>
    <scope>NUCLEOTIDE SEQUENCE [LARGE SCALE GENOMIC DNA]</scope>
    <source>
        <strain evidence="6">DX253</strain>
    </source>
</reference>
<dbReference type="Pfam" id="PF00005">
    <property type="entry name" value="ABC_tran"/>
    <property type="match status" value="1"/>
</dbReference>
<keyword evidence="2" id="KW-0547">Nucleotide-binding</keyword>
<dbReference type="Gene3D" id="3.40.50.300">
    <property type="entry name" value="P-loop containing nucleotide triphosphate hydrolases"/>
    <property type="match status" value="1"/>
</dbReference>
<evidence type="ECO:0000256" key="2">
    <source>
        <dbReference type="ARBA" id="ARBA00022741"/>
    </source>
</evidence>
<dbReference type="GO" id="GO:0005524">
    <property type="term" value="F:ATP binding"/>
    <property type="evidence" value="ECO:0007669"/>
    <property type="project" value="UniProtKB-KW"/>
</dbReference>
<name>E7QMN8_HALPU</name>
<dbReference type="InterPro" id="IPR027417">
    <property type="entry name" value="P-loop_NTPase"/>
</dbReference>
<dbReference type="eggNOG" id="arCOG00194">
    <property type="taxonomic scope" value="Archaea"/>
</dbReference>
<dbReference type="STRING" id="797209.GCA_000376445_04069"/>
<keyword evidence="3 6" id="KW-0067">ATP-binding</keyword>
<dbReference type="Proteomes" id="UP000184203">
    <property type="component" value="Unassembled WGS sequence"/>
</dbReference>
<keyword evidence="1" id="KW-0813">Transport</keyword>
<evidence type="ECO:0000313" key="7">
    <source>
        <dbReference type="Proteomes" id="UP000003751"/>
    </source>
</evidence>
<dbReference type="PROSITE" id="PS50893">
    <property type="entry name" value="ABC_TRANSPORTER_2"/>
    <property type="match status" value="1"/>
</dbReference>
<dbReference type="InterPro" id="IPR017871">
    <property type="entry name" value="ABC_transporter-like_CS"/>
</dbReference>
<reference evidence="8" key="2">
    <citation type="submission" date="2016-11" db="EMBL/GenBank/DDBJ databases">
        <authorList>
            <person name="Varghese N."/>
            <person name="Submissions S."/>
        </authorList>
    </citation>
    <scope>NUCLEOTIDE SEQUENCE [LARGE SCALE GENOMIC DNA]</scope>
    <source>
        <strain evidence="8">DX253</strain>
    </source>
</reference>
<dbReference type="PANTHER" id="PTHR42711">
    <property type="entry name" value="ABC TRANSPORTER ATP-BINDING PROTEIN"/>
    <property type="match status" value="1"/>
</dbReference>
<proteinExistence type="predicted"/>
<evidence type="ECO:0000256" key="1">
    <source>
        <dbReference type="ARBA" id="ARBA00022448"/>
    </source>
</evidence>
<evidence type="ECO:0000259" key="4">
    <source>
        <dbReference type="PROSITE" id="PS50893"/>
    </source>
</evidence>
<dbReference type="Proteomes" id="UP000003751">
    <property type="component" value="Unassembled WGS sequence"/>
</dbReference>
<dbReference type="RefSeq" id="WP_007975903.1">
    <property type="nucleotide sequence ID" value="NZ_AEMG01000001.1"/>
</dbReference>
<dbReference type="PANTHER" id="PTHR42711:SF18">
    <property type="entry name" value="ABC TRANSPORTER, ATP-BINDING PROTEIN"/>
    <property type="match status" value="1"/>
</dbReference>
<evidence type="ECO:0000313" key="5">
    <source>
        <dbReference type="EMBL" id="EFW94222.1"/>
    </source>
</evidence>
<dbReference type="InterPro" id="IPR003593">
    <property type="entry name" value="AAA+_ATPase"/>
</dbReference>
<accession>E7QMN8</accession>
<dbReference type="SUPFAM" id="SSF52540">
    <property type="entry name" value="P-loop containing nucleoside triphosphate hydrolases"/>
    <property type="match status" value="1"/>
</dbReference>
<gene>
    <name evidence="6" type="ORF">SAMN05444342_3585</name>
    <name evidence="5" type="ORF">ZOD2009_00270</name>
</gene>
<protein>
    <submittedName>
        <fullName evidence="5">ABC transporter related protein</fullName>
    </submittedName>
    <submittedName>
        <fullName evidence="6">Fluoroquinolone transport system ATP-binding protein</fullName>
    </submittedName>
</protein>
<dbReference type="EMBL" id="FRAN01000006">
    <property type="protein sequence ID" value="SHL34188.1"/>
    <property type="molecule type" value="Genomic_DNA"/>
</dbReference>